<dbReference type="AlphaFoldDB" id="A0A840SVI3"/>
<accession>A0A840SVI3</accession>
<dbReference type="Proteomes" id="UP000549457">
    <property type="component" value="Unassembled WGS sequence"/>
</dbReference>
<dbReference type="Pfam" id="PF02021">
    <property type="entry name" value="UPF0102"/>
    <property type="match status" value="1"/>
</dbReference>
<reference evidence="3 4" key="1">
    <citation type="submission" date="2020-08" db="EMBL/GenBank/DDBJ databases">
        <title>Genomic Encyclopedia of Type Strains, Phase IV (KMG-IV): sequencing the most valuable type-strain genomes for metagenomic binning, comparative biology and taxonomic classification.</title>
        <authorList>
            <person name="Goeker M."/>
        </authorList>
    </citation>
    <scope>NUCLEOTIDE SEQUENCE [LARGE SCALE GENOMIC DNA]</scope>
    <source>
        <strain evidence="3 4">DSM 101730</strain>
    </source>
</reference>
<sequence length="117" mass="13314">MFTAQNFQSGIAAEELAARSYRMGGGEIRAMRWRCPEGELDMVVDLPDEIVFVEVKARRHHDPGAVTERQWARIGAAATRYLAEQTDGSRPCRFDLALVDRFGRLERIENARAFDGW</sequence>
<name>A0A840SVI3_9RHOB</name>
<evidence type="ECO:0000256" key="1">
    <source>
        <dbReference type="ARBA" id="ARBA00006738"/>
    </source>
</evidence>
<comment type="similarity">
    <text evidence="1 2">Belongs to the UPF0102 family.</text>
</comment>
<dbReference type="Gene3D" id="3.40.1350.10">
    <property type="match status" value="1"/>
</dbReference>
<protein>
    <recommendedName>
        <fullName evidence="2">UPF0102 protein HNP73_003230</fullName>
    </recommendedName>
</protein>
<keyword evidence="3" id="KW-0540">Nuclease</keyword>
<gene>
    <name evidence="3" type="ORF">HNP73_003230</name>
</gene>
<dbReference type="InterPro" id="IPR003509">
    <property type="entry name" value="UPF0102_YraN-like"/>
</dbReference>
<proteinExistence type="inferred from homology"/>
<dbReference type="SUPFAM" id="SSF52980">
    <property type="entry name" value="Restriction endonuclease-like"/>
    <property type="match status" value="1"/>
</dbReference>
<dbReference type="GO" id="GO:0004519">
    <property type="term" value="F:endonuclease activity"/>
    <property type="evidence" value="ECO:0007669"/>
    <property type="project" value="UniProtKB-KW"/>
</dbReference>
<dbReference type="PANTHER" id="PTHR34039:SF1">
    <property type="entry name" value="UPF0102 PROTEIN YRAN"/>
    <property type="match status" value="1"/>
</dbReference>
<keyword evidence="4" id="KW-1185">Reference proteome</keyword>
<dbReference type="GO" id="GO:0003676">
    <property type="term" value="F:nucleic acid binding"/>
    <property type="evidence" value="ECO:0007669"/>
    <property type="project" value="InterPro"/>
</dbReference>
<dbReference type="InterPro" id="IPR011856">
    <property type="entry name" value="tRNA_endonuc-like_dom_sf"/>
</dbReference>
<organism evidence="3 4">
    <name type="scientific">Amaricoccus macauensis</name>
    <dbReference type="NCBI Taxonomy" id="57001"/>
    <lineage>
        <taxon>Bacteria</taxon>
        <taxon>Pseudomonadati</taxon>
        <taxon>Pseudomonadota</taxon>
        <taxon>Alphaproteobacteria</taxon>
        <taxon>Rhodobacterales</taxon>
        <taxon>Paracoccaceae</taxon>
        <taxon>Amaricoccus</taxon>
    </lineage>
</organism>
<dbReference type="PANTHER" id="PTHR34039">
    <property type="entry name" value="UPF0102 PROTEIN YRAN"/>
    <property type="match status" value="1"/>
</dbReference>
<evidence type="ECO:0000313" key="3">
    <source>
        <dbReference type="EMBL" id="MBB5223283.1"/>
    </source>
</evidence>
<evidence type="ECO:0000313" key="4">
    <source>
        <dbReference type="Proteomes" id="UP000549457"/>
    </source>
</evidence>
<keyword evidence="3" id="KW-0378">Hydrolase</keyword>
<dbReference type="InterPro" id="IPR011335">
    <property type="entry name" value="Restrct_endonuc-II-like"/>
</dbReference>
<dbReference type="RefSeq" id="WP_184151824.1">
    <property type="nucleotide sequence ID" value="NZ_JACHFM010000003.1"/>
</dbReference>
<dbReference type="HAMAP" id="MF_00048">
    <property type="entry name" value="UPF0102"/>
    <property type="match status" value="1"/>
</dbReference>
<comment type="caution">
    <text evidence="3">The sequence shown here is derived from an EMBL/GenBank/DDBJ whole genome shotgun (WGS) entry which is preliminary data.</text>
</comment>
<keyword evidence="3" id="KW-0255">Endonuclease</keyword>
<evidence type="ECO:0000256" key="2">
    <source>
        <dbReference type="HAMAP-Rule" id="MF_00048"/>
    </source>
</evidence>
<dbReference type="EMBL" id="JACHFM010000003">
    <property type="protein sequence ID" value="MBB5223283.1"/>
    <property type="molecule type" value="Genomic_DNA"/>
</dbReference>